<feature type="domain" description="Endonuclease/exonuclease/phosphatase" evidence="2">
    <location>
        <begin position="102"/>
        <end position="292"/>
    </location>
</feature>
<sequence length="307" mass="31457">MRILSLCILTAALVWAFLPGNPTTTWPVIAHLTAFPVVIGAGLGVIGAVGVPLRRFRALPVAGAVLVIAGAGSFLPVQRPTVSDAGVGGEGELVVLEWNTGDSVTPENLAALVRDIHPDIAVLPEYSGEVPAGYRSFVSGGTPVTVLTAEGLGDYRTTEVPGSSRVTFGTIHVSSGHPGTGKPDVIGLHTAPPLPGLMGRWRGDLGAVAALAAANPGALIIGDLNAVLRHGDLAQIDTHTDAVAAAPIFGGGTWPTSLPGWARSPIDHILIPDGWSVVDGGVHIIGSGQSDHAPVVARVRRRQESLP</sequence>
<keyword evidence="3" id="KW-0540">Nuclease</keyword>
<keyword evidence="3" id="KW-0255">Endonuclease</keyword>
<keyword evidence="1" id="KW-0812">Transmembrane</keyword>
<evidence type="ECO:0000313" key="3">
    <source>
        <dbReference type="EMBL" id="MBI8989778.1"/>
    </source>
</evidence>
<keyword evidence="4" id="KW-1185">Reference proteome</keyword>
<dbReference type="Gene3D" id="3.60.10.10">
    <property type="entry name" value="Endonuclease/exonuclease/phosphatase"/>
    <property type="match status" value="1"/>
</dbReference>
<dbReference type="SUPFAM" id="SSF56219">
    <property type="entry name" value="DNase I-like"/>
    <property type="match status" value="1"/>
</dbReference>
<keyword evidence="3" id="KW-0378">Hydrolase</keyword>
<keyword evidence="1" id="KW-0472">Membrane</keyword>
<dbReference type="Pfam" id="PF03372">
    <property type="entry name" value="Exo_endo_phos"/>
    <property type="match status" value="1"/>
</dbReference>
<dbReference type="AlphaFoldDB" id="A0A934I9I7"/>
<comment type="caution">
    <text evidence="3">The sequence shown here is derived from an EMBL/GenBank/DDBJ whole genome shotgun (WGS) entry which is preliminary data.</text>
</comment>
<dbReference type="EMBL" id="JAEIOS010000013">
    <property type="protein sequence ID" value="MBI8989778.1"/>
    <property type="molecule type" value="Genomic_DNA"/>
</dbReference>
<protein>
    <submittedName>
        <fullName evidence="3">Endonuclease/exonuclease/phosphatase family protein</fullName>
    </submittedName>
</protein>
<dbReference type="GO" id="GO:0004519">
    <property type="term" value="F:endonuclease activity"/>
    <property type="evidence" value="ECO:0007669"/>
    <property type="project" value="UniProtKB-KW"/>
</dbReference>
<evidence type="ECO:0000256" key="1">
    <source>
        <dbReference type="SAM" id="Phobius"/>
    </source>
</evidence>
<feature type="transmembrane region" description="Helical" evidence="1">
    <location>
        <begin position="26"/>
        <end position="51"/>
    </location>
</feature>
<dbReference type="InterPro" id="IPR005135">
    <property type="entry name" value="Endo/exonuclease/phosphatase"/>
</dbReference>
<evidence type="ECO:0000259" key="2">
    <source>
        <dbReference type="Pfam" id="PF03372"/>
    </source>
</evidence>
<reference evidence="3" key="1">
    <citation type="submission" date="2020-12" db="EMBL/GenBank/DDBJ databases">
        <title>Genome public.</title>
        <authorList>
            <person name="Sun Q."/>
        </authorList>
    </citation>
    <scope>NUCLEOTIDE SEQUENCE</scope>
    <source>
        <strain evidence="3">CCM 8863</strain>
    </source>
</reference>
<dbReference type="Proteomes" id="UP000645966">
    <property type="component" value="Unassembled WGS sequence"/>
</dbReference>
<organism evidence="3 4">
    <name type="scientific">Corynebacterium meridianum</name>
    <dbReference type="NCBI Taxonomy" id="2765363"/>
    <lineage>
        <taxon>Bacteria</taxon>
        <taxon>Bacillati</taxon>
        <taxon>Actinomycetota</taxon>
        <taxon>Actinomycetes</taxon>
        <taxon>Mycobacteriales</taxon>
        <taxon>Corynebacteriaceae</taxon>
        <taxon>Corynebacterium</taxon>
    </lineage>
</organism>
<gene>
    <name evidence="3" type="ORF">JDV75_08395</name>
</gene>
<evidence type="ECO:0000313" key="4">
    <source>
        <dbReference type="Proteomes" id="UP000645966"/>
    </source>
</evidence>
<feature type="transmembrane region" description="Helical" evidence="1">
    <location>
        <begin position="58"/>
        <end position="77"/>
    </location>
</feature>
<dbReference type="InterPro" id="IPR036691">
    <property type="entry name" value="Endo/exonu/phosph_ase_sf"/>
</dbReference>
<name>A0A934I9I7_9CORY</name>
<proteinExistence type="predicted"/>
<dbReference type="RefSeq" id="WP_198738810.1">
    <property type="nucleotide sequence ID" value="NZ_JAEIOS010000013.1"/>
</dbReference>
<accession>A0A934I9I7</accession>
<keyword evidence="1" id="KW-1133">Transmembrane helix</keyword>